<name>C8W1J1_DESAS</name>
<dbReference type="Proteomes" id="UP000002217">
    <property type="component" value="Chromosome"/>
</dbReference>
<gene>
    <name evidence="1" type="ordered locus">Dtox_0722</name>
</gene>
<dbReference type="RefSeq" id="WP_015756354.1">
    <property type="nucleotide sequence ID" value="NC_013216.1"/>
</dbReference>
<dbReference type="eggNOG" id="ENOG5032RQG">
    <property type="taxonomic scope" value="Bacteria"/>
</dbReference>
<dbReference type="Gene3D" id="2.50.20.20">
    <property type="match status" value="1"/>
</dbReference>
<dbReference type="STRING" id="485916.Dtox_0722"/>
<evidence type="ECO:0000313" key="1">
    <source>
        <dbReference type="EMBL" id="ACV61636.1"/>
    </source>
</evidence>
<dbReference type="HOGENOM" id="CLU_098229_0_0_9"/>
<dbReference type="OrthoDB" id="1721427at2"/>
<protein>
    <submittedName>
        <fullName evidence="1">Uncharacterized protein</fullName>
    </submittedName>
</protein>
<reference evidence="1 2" key="1">
    <citation type="journal article" date="2009" name="Stand. Genomic Sci.">
        <title>Complete genome sequence of Desulfotomaculum acetoxidans type strain (5575).</title>
        <authorList>
            <person name="Spring S."/>
            <person name="Lapidus A."/>
            <person name="Schroder M."/>
            <person name="Gleim D."/>
            <person name="Sims D."/>
            <person name="Meincke L."/>
            <person name="Glavina Del Rio T."/>
            <person name="Tice H."/>
            <person name="Copeland A."/>
            <person name="Cheng J.F."/>
            <person name="Lucas S."/>
            <person name="Chen F."/>
            <person name="Nolan M."/>
            <person name="Bruce D."/>
            <person name="Goodwin L."/>
            <person name="Pitluck S."/>
            <person name="Ivanova N."/>
            <person name="Mavromatis K."/>
            <person name="Mikhailova N."/>
            <person name="Pati A."/>
            <person name="Chen A."/>
            <person name="Palaniappan K."/>
            <person name="Land M."/>
            <person name="Hauser L."/>
            <person name="Chang Y.J."/>
            <person name="Jeffries C.D."/>
            <person name="Chain P."/>
            <person name="Saunders E."/>
            <person name="Brettin T."/>
            <person name="Detter J.C."/>
            <person name="Goker M."/>
            <person name="Bristow J."/>
            <person name="Eisen J.A."/>
            <person name="Markowitz V."/>
            <person name="Hugenholtz P."/>
            <person name="Kyrpides N.C."/>
            <person name="Klenk H.P."/>
            <person name="Han C."/>
        </authorList>
    </citation>
    <scope>NUCLEOTIDE SEQUENCE [LARGE SCALE GENOMIC DNA]</scope>
    <source>
        <strain evidence="2">ATCC 49208 / DSM 771 / VKM B-1644</strain>
    </source>
</reference>
<dbReference type="EMBL" id="CP001720">
    <property type="protein sequence ID" value="ACV61636.1"/>
    <property type="molecule type" value="Genomic_DNA"/>
</dbReference>
<dbReference type="KEGG" id="dae:Dtox_0722"/>
<organism evidence="1 2">
    <name type="scientific">Desulfofarcimen acetoxidans (strain ATCC 49208 / DSM 771 / KCTC 5769 / VKM B-1644 / 5575)</name>
    <name type="common">Desulfotomaculum acetoxidans</name>
    <dbReference type="NCBI Taxonomy" id="485916"/>
    <lineage>
        <taxon>Bacteria</taxon>
        <taxon>Bacillati</taxon>
        <taxon>Bacillota</taxon>
        <taxon>Clostridia</taxon>
        <taxon>Eubacteriales</taxon>
        <taxon>Peptococcaceae</taxon>
        <taxon>Desulfofarcimen</taxon>
    </lineage>
</organism>
<dbReference type="AlphaFoldDB" id="C8W1J1"/>
<accession>C8W1J1</accession>
<keyword evidence="2" id="KW-1185">Reference proteome</keyword>
<evidence type="ECO:0000313" key="2">
    <source>
        <dbReference type="Proteomes" id="UP000002217"/>
    </source>
</evidence>
<sequence>MQRSQWFIFNKKQILGAVGLLIFLGSLAAAGFMFMFKQRPQLSGEELWSTALDRTRACKTYRYQVEVLYNGKTNMRGEGERVFPDRVHLTGSMANTKLEFIQIGEKGFMKDPYTKQWIKLEGNQLSQSELFITELNPLGMFNFKDIPQIKNLGKVKDKEQEYVELLLQPNLANPFMENFINFEYHIRISPDDYLIKQADISALSKGHEQVKFNLRLKFSDYDKDITINPPL</sequence>
<proteinExistence type="predicted"/>